<feature type="region of interest" description="Disordered" evidence="3">
    <location>
        <begin position="237"/>
        <end position="281"/>
    </location>
</feature>
<comment type="caution">
    <text evidence="4">The sequence shown here is derived from an EMBL/GenBank/DDBJ whole genome shotgun (WGS) entry which is preliminary data.</text>
</comment>
<dbReference type="Proteomes" id="UP000712600">
    <property type="component" value="Unassembled WGS sequence"/>
</dbReference>
<name>A0A8S9R625_BRACR</name>
<gene>
    <name evidence="4" type="ORF">F2Q69_00012489</name>
</gene>
<keyword evidence="2" id="KW-0677">Repeat</keyword>
<evidence type="ECO:0000256" key="3">
    <source>
        <dbReference type="SAM" id="MobiDB-lite"/>
    </source>
</evidence>
<dbReference type="AlphaFoldDB" id="A0A8S9R625"/>
<evidence type="ECO:0000256" key="2">
    <source>
        <dbReference type="ARBA" id="ARBA00022737"/>
    </source>
</evidence>
<feature type="compositionally biased region" description="Polar residues" evidence="3">
    <location>
        <begin position="256"/>
        <end position="273"/>
    </location>
</feature>
<evidence type="ECO:0000256" key="1">
    <source>
        <dbReference type="ARBA" id="ARBA00022614"/>
    </source>
</evidence>
<sequence>MHSLLQKLGKEINRADPINNRRFLTEAEDICDVLTDNTGTKNTLAMYLNMSKINEPLSMDENSFQRMRNLKLLHFYKGDWKRQCMPFNFRAESLVEIRMEYSKLEKLWEGTQVRWSILPTRLGYGEVFNKSPFSNREAFSAPIRGFATHVRIDSQSRISHAYDLDRKPLDPHMHRSDRFKTEKKQNTYHDDLRFRISAKRESLARTVWNRLDHSPVGIVPRDWERYHPYQKDLRADSRYTKRTTETPIKQGRYGDSASSSSWRVKGSSPQKQNRVQERSRE</sequence>
<protein>
    <submittedName>
        <fullName evidence="4">Uncharacterized protein</fullName>
    </submittedName>
</protein>
<dbReference type="EMBL" id="QGKX02000996">
    <property type="protein sequence ID" value="KAF3559259.1"/>
    <property type="molecule type" value="Genomic_DNA"/>
</dbReference>
<organism evidence="4 5">
    <name type="scientific">Brassica cretica</name>
    <name type="common">Mustard</name>
    <dbReference type="NCBI Taxonomy" id="69181"/>
    <lineage>
        <taxon>Eukaryota</taxon>
        <taxon>Viridiplantae</taxon>
        <taxon>Streptophyta</taxon>
        <taxon>Embryophyta</taxon>
        <taxon>Tracheophyta</taxon>
        <taxon>Spermatophyta</taxon>
        <taxon>Magnoliopsida</taxon>
        <taxon>eudicotyledons</taxon>
        <taxon>Gunneridae</taxon>
        <taxon>Pentapetalae</taxon>
        <taxon>rosids</taxon>
        <taxon>malvids</taxon>
        <taxon>Brassicales</taxon>
        <taxon>Brassicaceae</taxon>
        <taxon>Brassiceae</taxon>
        <taxon>Brassica</taxon>
    </lineage>
</organism>
<dbReference type="Pfam" id="PF07725">
    <property type="entry name" value="LRR_3"/>
    <property type="match status" value="1"/>
</dbReference>
<reference evidence="4" key="1">
    <citation type="submission" date="2019-12" db="EMBL/GenBank/DDBJ databases">
        <title>Genome sequencing and annotation of Brassica cretica.</title>
        <authorList>
            <person name="Studholme D.J."/>
            <person name="Sarris P."/>
        </authorList>
    </citation>
    <scope>NUCLEOTIDE SEQUENCE</scope>
    <source>
        <strain evidence="4">PFS-109/04</strain>
        <tissue evidence="4">Leaf</tissue>
    </source>
</reference>
<proteinExistence type="predicted"/>
<dbReference type="GO" id="GO:0006952">
    <property type="term" value="P:defense response"/>
    <property type="evidence" value="ECO:0007669"/>
    <property type="project" value="InterPro"/>
</dbReference>
<dbReference type="PANTHER" id="PTHR11017">
    <property type="entry name" value="LEUCINE-RICH REPEAT-CONTAINING PROTEIN"/>
    <property type="match status" value="1"/>
</dbReference>
<dbReference type="PANTHER" id="PTHR11017:SF274">
    <property type="entry name" value="ADP-RIBOSYL CYCLASE_CYCLIC ADP-RIBOSE HYDROLASE-RELATED"/>
    <property type="match status" value="1"/>
</dbReference>
<evidence type="ECO:0000313" key="5">
    <source>
        <dbReference type="Proteomes" id="UP000712600"/>
    </source>
</evidence>
<evidence type="ECO:0000313" key="4">
    <source>
        <dbReference type="EMBL" id="KAF3559259.1"/>
    </source>
</evidence>
<dbReference type="InterPro" id="IPR011713">
    <property type="entry name" value="Leu-rich_rpt_3"/>
</dbReference>
<dbReference type="InterPro" id="IPR044974">
    <property type="entry name" value="Disease_R_plants"/>
</dbReference>
<keyword evidence="1" id="KW-0433">Leucine-rich repeat</keyword>
<accession>A0A8S9R625</accession>